<dbReference type="Gene3D" id="1.10.510.10">
    <property type="entry name" value="Transferase(Phosphotransferase) domain 1"/>
    <property type="match status" value="1"/>
</dbReference>
<dbReference type="Pfam" id="PF07714">
    <property type="entry name" value="PK_Tyr_Ser-Thr"/>
    <property type="match status" value="1"/>
</dbReference>
<dbReference type="Gene3D" id="3.30.200.20">
    <property type="entry name" value="Phosphorylase Kinase, domain 1"/>
    <property type="match status" value="1"/>
</dbReference>
<keyword evidence="5 6" id="KW-0067">ATP-binding</keyword>
<dbReference type="GO" id="GO:0004674">
    <property type="term" value="F:protein serine/threonine kinase activity"/>
    <property type="evidence" value="ECO:0007669"/>
    <property type="project" value="UniProtKB-KW"/>
</dbReference>
<accession>A0A8J4LPN4</accession>
<dbReference type="InterPro" id="IPR001245">
    <property type="entry name" value="Ser-Thr/Tyr_kinase_cat_dom"/>
</dbReference>
<dbReference type="InterPro" id="IPR017441">
    <property type="entry name" value="Protein_kinase_ATP_BS"/>
</dbReference>
<dbReference type="SMART" id="SM00220">
    <property type="entry name" value="S_TKc"/>
    <property type="match status" value="1"/>
</dbReference>
<evidence type="ECO:0000313" key="10">
    <source>
        <dbReference type="EMBL" id="GIL69606.1"/>
    </source>
</evidence>
<dbReference type="InterPro" id="IPR008271">
    <property type="entry name" value="Ser/Thr_kinase_AS"/>
</dbReference>
<keyword evidence="3 6" id="KW-0547">Nucleotide-binding</keyword>
<dbReference type="AlphaFoldDB" id="A0A8J4LPN4"/>
<dbReference type="PANTHER" id="PTHR44329">
    <property type="entry name" value="SERINE/THREONINE-PROTEIN KINASE TNNI3K-RELATED"/>
    <property type="match status" value="1"/>
</dbReference>
<evidence type="ECO:0000256" key="2">
    <source>
        <dbReference type="ARBA" id="ARBA00022679"/>
    </source>
</evidence>
<feature type="compositionally biased region" description="Polar residues" evidence="7">
    <location>
        <begin position="428"/>
        <end position="437"/>
    </location>
</feature>
<keyword evidence="8" id="KW-1133">Transmembrane helix</keyword>
<evidence type="ECO:0000256" key="6">
    <source>
        <dbReference type="PROSITE-ProRule" id="PRU10141"/>
    </source>
</evidence>
<dbReference type="Proteomes" id="UP000722791">
    <property type="component" value="Unassembled WGS sequence"/>
</dbReference>
<dbReference type="EMBL" id="BNCP01000001">
    <property type="protein sequence ID" value="GIL69606.1"/>
    <property type="molecule type" value="Genomic_DNA"/>
</dbReference>
<sequence length="809" mass="88263">MVGSYYCRRTAKCFVTVVLFCISAFLDFSICQIITVTPGESSPRFTHYRPGAQAIDTAVRARGRSLLSREGATASISNAQQFVHALADQAIEHIVISAEYVDVSGASWTSSGVSLPVSLNRNITIEGDPSFVDCPVVNLNNVKAVARLAGGCSLTFLNLVIMYFREEPTRTIGMDFLLPTLPGELSFLFANNTGFLEELCFPPEFLIEDLGSVPRPSQFPGVQNMTVAVPQDGCINDTSAYLLRRCWASLTFFSDIAAVCTDLDPVTQSTKINYQIVRATDSYGICEHVVDDYCLNVEKKEPLVCYLEAKKKYNAARIPKSGVYPSGNAGGEEGSGDAGLRGRSRIAVISGTTIGGMLVVVAIVVGLGAVLRCRCHGGQAVMIRRNEFATEDDKGMSFKVGGMKLPSEHNSAVFGDDNKSEQQEDTGAPSSRINTDPESAAEDKINLCLPADTNKHTPSGHQWEDAPVTLLTPPRAEVVLDVQVAQQQQEQRQQLGMDNGKTLTPTVELLPIVLGKGSFGRVVEGMYNGTRAAVKLMTRDPLWEQALLHQGVLQHEQVAEQRQPSGLSDAFVQSFLQEVQVLSRCEHPNIVRLLAACVTPPRLCLVMELMETSLDRFLYGKSSLSSTEPIPLDKVLWIGIGISKALAYLHPTIMHRDLKPANVLINNAASDKPVVKLTDFGLSRLHMTARPTDHPDAGTPPYMAPECFDLLNRCTSHQSDIYSLGVMIWEMLAGKRPWDGMGGVAIAFMVTYKGTRLPFHGFAPSRCPPKLARLIMACWDADPARRPAAVEVAKELALIAEQIRQSRSS</sequence>
<dbReference type="PROSITE" id="PS50011">
    <property type="entry name" value="PROTEIN_KINASE_DOM"/>
    <property type="match status" value="1"/>
</dbReference>
<dbReference type="EMBL" id="BNCQ01000019">
    <property type="protein sequence ID" value="GIM05887.1"/>
    <property type="molecule type" value="Genomic_DNA"/>
</dbReference>
<feature type="domain" description="Protein kinase" evidence="9">
    <location>
        <begin position="508"/>
        <end position="798"/>
    </location>
</feature>
<feature type="region of interest" description="Disordered" evidence="7">
    <location>
        <begin position="407"/>
        <end position="439"/>
    </location>
</feature>
<dbReference type="PANTHER" id="PTHR44329:SF214">
    <property type="entry name" value="PROTEIN KINASE DOMAIN-CONTAINING PROTEIN"/>
    <property type="match status" value="1"/>
</dbReference>
<evidence type="ECO:0000256" key="7">
    <source>
        <dbReference type="SAM" id="MobiDB-lite"/>
    </source>
</evidence>
<protein>
    <recommendedName>
        <fullName evidence="9">Protein kinase domain-containing protein</fullName>
    </recommendedName>
</protein>
<dbReference type="PROSITE" id="PS00108">
    <property type="entry name" value="PROTEIN_KINASE_ST"/>
    <property type="match status" value="1"/>
</dbReference>
<organism evidence="11 12">
    <name type="scientific">Volvox reticuliferus</name>
    <dbReference type="NCBI Taxonomy" id="1737510"/>
    <lineage>
        <taxon>Eukaryota</taxon>
        <taxon>Viridiplantae</taxon>
        <taxon>Chlorophyta</taxon>
        <taxon>core chlorophytes</taxon>
        <taxon>Chlorophyceae</taxon>
        <taxon>CS clade</taxon>
        <taxon>Chlamydomonadales</taxon>
        <taxon>Volvocaceae</taxon>
        <taxon>Volvox</taxon>
    </lineage>
</organism>
<dbReference type="Proteomes" id="UP000747110">
    <property type="component" value="Unassembled WGS sequence"/>
</dbReference>
<proteinExistence type="predicted"/>
<feature type="transmembrane region" description="Helical" evidence="8">
    <location>
        <begin position="144"/>
        <end position="164"/>
    </location>
</feature>
<comment type="caution">
    <text evidence="11">The sequence shown here is derived from an EMBL/GenBank/DDBJ whole genome shotgun (WGS) entry which is preliminary data.</text>
</comment>
<reference evidence="11" key="1">
    <citation type="journal article" date="2021" name="Proc. Natl. Acad. Sci. U.S.A.">
        <title>Three genomes in the algal genus Volvox reveal the fate of a haploid sex-determining region after a transition to homothallism.</title>
        <authorList>
            <person name="Yamamoto K."/>
            <person name="Hamaji T."/>
            <person name="Kawai-Toyooka H."/>
            <person name="Matsuzaki R."/>
            <person name="Takahashi F."/>
            <person name="Nishimura Y."/>
            <person name="Kawachi M."/>
            <person name="Noguchi H."/>
            <person name="Minakuchi Y."/>
            <person name="Umen J.G."/>
            <person name="Toyoda A."/>
            <person name="Nozaki H."/>
        </authorList>
    </citation>
    <scope>NUCLEOTIDE SEQUENCE</scope>
    <source>
        <strain evidence="11">NIES-3785</strain>
        <strain evidence="10">NIES-3786</strain>
    </source>
</reference>
<dbReference type="InterPro" id="IPR051681">
    <property type="entry name" value="Ser/Thr_Kinases-Pseudokinases"/>
</dbReference>
<evidence type="ECO:0000259" key="9">
    <source>
        <dbReference type="PROSITE" id="PS50011"/>
    </source>
</evidence>
<feature type="binding site" evidence="6">
    <location>
        <position position="535"/>
    </location>
    <ligand>
        <name>ATP</name>
        <dbReference type="ChEBI" id="CHEBI:30616"/>
    </ligand>
</feature>
<evidence type="ECO:0000313" key="12">
    <source>
        <dbReference type="Proteomes" id="UP000722791"/>
    </source>
</evidence>
<dbReference type="OrthoDB" id="538027at2759"/>
<feature type="transmembrane region" description="Helical" evidence="8">
    <location>
        <begin position="346"/>
        <end position="371"/>
    </location>
</feature>
<keyword evidence="8" id="KW-0812">Transmembrane</keyword>
<keyword evidence="8" id="KW-0472">Membrane</keyword>
<gene>
    <name evidence="10" type="ORF">Vretifemale_530</name>
    <name evidence="11" type="ORF">Vretimale_10256</name>
</gene>
<dbReference type="GO" id="GO:0005524">
    <property type="term" value="F:ATP binding"/>
    <property type="evidence" value="ECO:0007669"/>
    <property type="project" value="UniProtKB-UniRule"/>
</dbReference>
<dbReference type="InterPro" id="IPR000719">
    <property type="entry name" value="Prot_kinase_dom"/>
</dbReference>
<dbReference type="SUPFAM" id="SSF56112">
    <property type="entry name" value="Protein kinase-like (PK-like)"/>
    <property type="match status" value="1"/>
</dbReference>
<evidence type="ECO:0000256" key="3">
    <source>
        <dbReference type="ARBA" id="ARBA00022741"/>
    </source>
</evidence>
<keyword evidence="4" id="KW-0418">Kinase</keyword>
<keyword evidence="13" id="KW-1185">Reference proteome</keyword>
<evidence type="ECO:0000256" key="1">
    <source>
        <dbReference type="ARBA" id="ARBA00022527"/>
    </source>
</evidence>
<keyword evidence="1" id="KW-0723">Serine/threonine-protein kinase</keyword>
<name>A0A8J4LPN4_9CHLO</name>
<evidence type="ECO:0000313" key="13">
    <source>
        <dbReference type="Proteomes" id="UP000747110"/>
    </source>
</evidence>
<evidence type="ECO:0000256" key="8">
    <source>
        <dbReference type="SAM" id="Phobius"/>
    </source>
</evidence>
<keyword evidence="2" id="KW-0808">Transferase</keyword>
<dbReference type="InterPro" id="IPR011009">
    <property type="entry name" value="Kinase-like_dom_sf"/>
</dbReference>
<evidence type="ECO:0000313" key="11">
    <source>
        <dbReference type="EMBL" id="GIM05887.1"/>
    </source>
</evidence>
<evidence type="ECO:0000256" key="5">
    <source>
        <dbReference type="ARBA" id="ARBA00022840"/>
    </source>
</evidence>
<dbReference type="PROSITE" id="PS00107">
    <property type="entry name" value="PROTEIN_KINASE_ATP"/>
    <property type="match status" value="1"/>
</dbReference>
<evidence type="ECO:0000256" key="4">
    <source>
        <dbReference type="ARBA" id="ARBA00022777"/>
    </source>
</evidence>